<dbReference type="EMBL" id="JAAGWB010000018">
    <property type="protein sequence ID" value="NEN51065.1"/>
    <property type="molecule type" value="Genomic_DNA"/>
</dbReference>
<evidence type="ECO:0000256" key="1">
    <source>
        <dbReference type="SAM" id="MobiDB-lite"/>
    </source>
</evidence>
<dbReference type="RefSeq" id="WP_163610760.1">
    <property type="nucleotide sequence ID" value="NZ_JAAGWB010000018.1"/>
</dbReference>
<dbReference type="AlphaFoldDB" id="A0A6P0H6V5"/>
<protein>
    <recommendedName>
        <fullName evidence="4">DUF559 domain-containing protein</fullName>
    </recommendedName>
</protein>
<feature type="region of interest" description="Disordered" evidence="1">
    <location>
        <begin position="265"/>
        <end position="288"/>
    </location>
</feature>
<reference evidence="2 3" key="1">
    <citation type="submission" date="2020-02" db="EMBL/GenBank/DDBJ databases">
        <title>The WGS of Modestobacter muralis DSM 100205.</title>
        <authorList>
            <person name="Jiang Z."/>
        </authorList>
    </citation>
    <scope>NUCLEOTIDE SEQUENCE [LARGE SCALE GENOMIC DNA]</scope>
    <source>
        <strain evidence="2 3">DSM 100205</strain>
    </source>
</reference>
<evidence type="ECO:0008006" key="4">
    <source>
        <dbReference type="Google" id="ProtNLM"/>
    </source>
</evidence>
<comment type="caution">
    <text evidence="2">The sequence shown here is derived from an EMBL/GenBank/DDBJ whole genome shotgun (WGS) entry which is preliminary data.</text>
</comment>
<organism evidence="2 3">
    <name type="scientific">Modestobacter muralis</name>
    <dbReference type="NCBI Taxonomy" id="1608614"/>
    <lineage>
        <taxon>Bacteria</taxon>
        <taxon>Bacillati</taxon>
        <taxon>Actinomycetota</taxon>
        <taxon>Actinomycetes</taxon>
        <taxon>Geodermatophilales</taxon>
        <taxon>Geodermatophilaceae</taxon>
        <taxon>Modestobacter</taxon>
    </lineage>
</organism>
<accession>A0A6P0H6V5</accession>
<sequence>MTDLLPHGAGRRGDVTLASSSSSVSRWLRDGDLVLALPGVVVLPDRAQEWTVRARAATLWARGPLSHLSALAAAGLTDPLPGPVHVTVPAGRYPRGCPAVVVHRTTLPIGPTEGWVPARLPAARRLVDAWGGAHSPRRNTQAERERPVVRHLLIAGVGRREVRVDHVRAEVARQPVLGGRVPLLQLLDLVEGGCQSELEVFGVTHVLRIPAPVQQHRVVLPTGRHVDLDAAYVQARVAVELDGAAFHGSSADRERDTRRDTALAALGWSKDPRAPHRSHARVGPLHGGQAVVRRRLGR</sequence>
<name>A0A6P0H6V5_9ACTN</name>
<evidence type="ECO:0000313" key="2">
    <source>
        <dbReference type="EMBL" id="NEN51065.1"/>
    </source>
</evidence>
<gene>
    <name evidence="2" type="ORF">G3R41_08940</name>
</gene>
<proteinExistence type="predicted"/>
<dbReference type="Proteomes" id="UP000471152">
    <property type="component" value="Unassembled WGS sequence"/>
</dbReference>
<evidence type="ECO:0000313" key="3">
    <source>
        <dbReference type="Proteomes" id="UP000471152"/>
    </source>
</evidence>